<evidence type="ECO:0000256" key="7">
    <source>
        <dbReference type="ARBA" id="ARBA00024284"/>
    </source>
</evidence>
<evidence type="ECO:0000313" key="9">
    <source>
        <dbReference type="Proteomes" id="UP001314170"/>
    </source>
</evidence>
<evidence type="ECO:0000256" key="4">
    <source>
        <dbReference type="ARBA" id="ARBA00022723"/>
    </source>
</evidence>
<dbReference type="InterPro" id="IPR014710">
    <property type="entry name" value="RmlC-like_jellyroll"/>
</dbReference>
<dbReference type="CDD" id="cd20289">
    <property type="entry name" value="cupin_ADO"/>
    <property type="match status" value="1"/>
</dbReference>
<keyword evidence="5" id="KW-0560">Oxidoreductase</keyword>
<evidence type="ECO:0000256" key="2">
    <source>
        <dbReference type="ARBA" id="ARBA00006622"/>
    </source>
</evidence>
<comment type="caution">
    <text evidence="8">The sequence shown here is derived from an EMBL/GenBank/DDBJ whole genome shotgun (WGS) entry which is preliminary data.</text>
</comment>
<comment type="similarity">
    <text evidence="2">Belongs to the cysteine dioxygenase family.</text>
</comment>
<protein>
    <recommendedName>
        <fullName evidence="3">cysteine dioxygenase</fullName>
        <ecNumber evidence="3">1.13.11.20</ecNumber>
    </recommendedName>
</protein>
<dbReference type="GO" id="GO:0017172">
    <property type="term" value="F:cysteine dioxygenase activity"/>
    <property type="evidence" value="ECO:0007669"/>
    <property type="project" value="UniProtKB-EC"/>
</dbReference>
<dbReference type="GO" id="GO:0070483">
    <property type="term" value="P:detection of hypoxia"/>
    <property type="evidence" value="ECO:0007669"/>
    <property type="project" value="UniProtKB-ARBA"/>
</dbReference>
<dbReference type="PANTHER" id="PTHR22966">
    <property type="entry name" value="2-AMINOETHANETHIOL DIOXYGENASE"/>
    <property type="match status" value="1"/>
</dbReference>
<organism evidence="8 9">
    <name type="scientific">Dovyalis caffra</name>
    <dbReference type="NCBI Taxonomy" id="77055"/>
    <lineage>
        <taxon>Eukaryota</taxon>
        <taxon>Viridiplantae</taxon>
        <taxon>Streptophyta</taxon>
        <taxon>Embryophyta</taxon>
        <taxon>Tracheophyta</taxon>
        <taxon>Spermatophyta</taxon>
        <taxon>Magnoliopsida</taxon>
        <taxon>eudicotyledons</taxon>
        <taxon>Gunneridae</taxon>
        <taxon>Pentapetalae</taxon>
        <taxon>rosids</taxon>
        <taxon>fabids</taxon>
        <taxon>Malpighiales</taxon>
        <taxon>Salicaceae</taxon>
        <taxon>Flacourtieae</taxon>
        <taxon>Dovyalis</taxon>
    </lineage>
</organism>
<evidence type="ECO:0000256" key="1">
    <source>
        <dbReference type="ARBA" id="ARBA00001954"/>
    </source>
</evidence>
<gene>
    <name evidence="8" type="ORF">DCAF_LOCUS783</name>
</gene>
<evidence type="ECO:0000256" key="3">
    <source>
        <dbReference type="ARBA" id="ARBA00013133"/>
    </source>
</evidence>
<evidence type="ECO:0000256" key="5">
    <source>
        <dbReference type="ARBA" id="ARBA00023002"/>
    </source>
</evidence>
<dbReference type="Gene3D" id="2.60.120.10">
    <property type="entry name" value="Jelly Rolls"/>
    <property type="match status" value="1"/>
</dbReference>
<evidence type="ECO:0000313" key="8">
    <source>
        <dbReference type="EMBL" id="CAK7323167.1"/>
    </source>
</evidence>
<dbReference type="SUPFAM" id="SSF51182">
    <property type="entry name" value="RmlC-like cupins"/>
    <property type="match status" value="1"/>
</dbReference>
<dbReference type="InterPro" id="IPR012864">
    <property type="entry name" value="PCO/ADO"/>
</dbReference>
<comment type="cofactor">
    <cofactor evidence="1">
        <name>Fe(2+)</name>
        <dbReference type="ChEBI" id="CHEBI:29033"/>
    </cofactor>
</comment>
<reference evidence="8 9" key="1">
    <citation type="submission" date="2024-01" db="EMBL/GenBank/DDBJ databases">
        <authorList>
            <person name="Waweru B."/>
        </authorList>
    </citation>
    <scope>NUCLEOTIDE SEQUENCE [LARGE SCALE GENOMIC DNA]</scope>
</reference>
<accession>A0AAV1QRN7</accession>
<evidence type="ECO:0000256" key="6">
    <source>
        <dbReference type="ARBA" id="ARBA00023004"/>
    </source>
</evidence>
<proteinExistence type="inferred from homology"/>
<keyword evidence="6" id="KW-0408">Iron</keyword>
<dbReference type="Pfam" id="PF07847">
    <property type="entry name" value="PCO_ADO"/>
    <property type="match status" value="1"/>
</dbReference>
<sequence>MFSKWRNATDKVRKLVLENQTCLPFTRCFRNHVNMVEQQSSSSKVQALYELCKKTFTPSGVPASSHAIQKLCSLLDTVGPADVGLKEEHQDDRGHGFLGLSRLSSVVRWAQPITYVDIYECDSFTMCIFCFPTSSVIPLHDHPSMTVFSKVLYGSLHVKAYDWVEPACYQKSKGPGYPAVRLAKLTVDKTLTAPCGTSVLYPKSAGNLHCFTAVTPCAMLDILTPPYSEDAGRKCTYYHDYPYSTFSIGNGAEIGDEKVDDYAWLAEIETPDDLYMRQGAYTGPHVQIATQDHAIFESKCNIPTGEVIEMLKFELDG</sequence>
<comment type="catalytic activity">
    <reaction evidence="7">
        <text>L-cysteine + O2 = 3-sulfino-L-alanine + H(+)</text>
        <dbReference type="Rhea" id="RHEA:20441"/>
        <dbReference type="ChEBI" id="CHEBI:15378"/>
        <dbReference type="ChEBI" id="CHEBI:15379"/>
        <dbReference type="ChEBI" id="CHEBI:35235"/>
        <dbReference type="ChEBI" id="CHEBI:61085"/>
        <dbReference type="EC" id="1.13.11.20"/>
    </reaction>
    <physiologicalReaction direction="left-to-right" evidence="7">
        <dbReference type="Rhea" id="RHEA:20442"/>
    </physiologicalReaction>
</comment>
<keyword evidence="4" id="KW-0479">Metal-binding</keyword>
<dbReference type="InterPro" id="IPR011051">
    <property type="entry name" value="RmlC_Cupin_sf"/>
</dbReference>
<dbReference type="GO" id="GO:0046872">
    <property type="term" value="F:metal ion binding"/>
    <property type="evidence" value="ECO:0007669"/>
    <property type="project" value="UniProtKB-KW"/>
</dbReference>
<keyword evidence="9" id="KW-1185">Reference proteome</keyword>
<dbReference type="Proteomes" id="UP001314170">
    <property type="component" value="Unassembled WGS sequence"/>
</dbReference>
<dbReference type="EMBL" id="CAWUPB010000071">
    <property type="protein sequence ID" value="CAK7323167.1"/>
    <property type="molecule type" value="Genomic_DNA"/>
</dbReference>
<dbReference type="EC" id="1.13.11.20" evidence="3"/>
<dbReference type="AlphaFoldDB" id="A0AAV1QRN7"/>
<dbReference type="PANTHER" id="PTHR22966:SF29">
    <property type="entry name" value="PLANT CYSTEINE OXIDASE 3"/>
    <property type="match status" value="1"/>
</dbReference>
<name>A0AAV1QRN7_9ROSI</name>